<name>A0A2J6RLV4_HYAVF</name>
<dbReference type="OrthoDB" id="1911848at2759"/>
<dbReference type="SUPFAM" id="SSF56112">
    <property type="entry name" value="Protein kinase-like (PK-like)"/>
    <property type="match status" value="1"/>
</dbReference>
<dbReference type="InterPro" id="IPR011009">
    <property type="entry name" value="Kinase-like_dom_sf"/>
</dbReference>
<evidence type="ECO:0008006" key="3">
    <source>
        <dbReference type="Google" id="ProtNLM"/>
    </source>
</evidence>
<dbReference type="PANTHER" id="PTHR37542">
    <property type="entry name" value="HELO DOMAIN-CONTAINING PROTEIN-RELATED"/>
    <property type="match status" value="1"/>
</dbReference>
<dbReference type="EMBL" id="KZ613946">
    <property type="protein sequence ID" value="PMD39504.1"/>
    <property type="molecule type" value="Genomic_DNA"/>
</dbReference>
<evidence type="ECO:0000313" key="2">
    <source>
        <dbReference type="Proteomes" id="UP000235786"/>
    </source>
</evidence>
<organism evidence="1 2">
    <name type="scientific">Hyaloscypha variabilis (strain UAMH 11265 / GT02V1 / F)</name>
    <name type="common">Meliniomyces variabilis</name>
    <dbReference type="NCBI Taxonomy" id="1149755"/>
    <lineage>
        <taxon>Eukaryota</taxon>
        <taxon>Fungi</taxon>
        <taxon>Dikarya</taxon>
        <taxon>Ascomycota</taxon>
        <taxon>Pezizomycotina</taxon>
        <taxon>Leotiomycetes</taxon>
        <taxon>Helotiales</taxon>
        <taxon>Hyaloscyphaceae</taxon>
        <taxon>Hyaloscypha</taxon>
        <taxon>Hyaloscypha variabilis</taxon>
    </lineage>
</organism>
<dbReference type="Proteomes" id="UP000235786">
    <property type="component" value="Unassembled WGS sequence"/>
</dbReference>
<dbReference type="AlphaFoldDB" id="A0A2J6RLV4"/>
<keyword evidence="2" id="KW-1185">Reference proteome</keyword>
<proteinExistence type="predicted"/>
<protein>
    <recommendedName>
        <fullName evidence="3">Protein kinase domain-containing protein</fullName>
    </recommendedName>
</protein>
<reference evidence="1 2" key="1">
    <citation type="submission" date="2016-04" db="EMBL/GenBank/DDBJ databases">
        <title>A degradative enzymes factory behind the ericoid mycorrhizal symbiosis.</title>
        <authorList>
            <consortium name="DOE Joint Genome Institute"/>
            <person name="Martino E."/>
            <person name="Morin E."/>
            <person name="Grelet G."/>
            <person name="Kuo A."/>
            <person name="Kohler A."/>
            <person name="Daghino S."/>
            <person name="Barry K."/>
            <person name="Choi C."/>
            <person name="Cichocki N."/>
            <person name="Clum A."/>
            <person name="Copeland A."/>
            <person name="Hainaut M."/>
            <person name="Haridas S."/>
            <person name="Labutti K."/>
            <person name="Lindquist E."/>
            <person name="Lipzen A."/>
            <person name="Khouja H.-R."/>
            <person name="Murat C."/>
            <person name="Ohm R."/>
            <person name="Olson A."/>
            <person name="Spatafora J."/>
            <person name="Veneault-Fourrey C."/>
            <person name="Henrissat B."/>
            <person name="Grigoriev I."/>
            <person name="Martin F."/>
            <person name="Perotto S."/>
        </authorList>
    </citation>
    <scope>NUCLEOTIDE SEQUENCE [LARGE SCALE GENOMIC DNA]</scope>
    <source>
        <strain evidence="1 2">F</strain>
    </source>
</reference>
<dbReference type="STRING" id="1149755.A0A2J6RLV4"/>
<gene>
    <name evidence="1" type="ORF">L207DRAFT_554599</name>
</gene>
<accession>A0A2J6RLV4</accession>
<sequence>MDVRWRYKRVVQYLERGKAEESYQKTPRASPWLEAQNLVSNWLLCAKFRSGKNAQGITPRTYQAFRGADEAIEEKLVLIGDHWGKIRVKLIVLNKISDQLGDDILQSQFNLLHRLEGKFLKAKALMDTLQPKGRTSKKSAQDVLRKLKYSMILKDSLDELLNDLDEWQSRFDPTWYLAVLMGGIVIDPPLEELRKEQTSTNDVKDTLKSVLALRQAFNPHIRTAENDPDVKASVNRNKTGLEGATQTLIPFSAARTILRKESTKLLLAETVDHLSRDISQVREDVEDLARKLMQVDPDAFGLLRCHGVLRNLDTNGQLSSIDILYQTPKDSSQPTSLRELLLDQKPVSVSAIMRLVKQLVRSNIRPENIIVFQGPNSPLGSTFLLGFSHFRNTNFQTNLIGDPAWHRNLYRHPQRQGTLVQDRYVMQHDIYSLGVCLLEIGLWKPFVWYPIDGEHGEPVPGLGLEFKLSDAQFTTVGSAASLGIKEHLVELAKNSLPSRLGDMYTEIVLACLNCLDPENEEFGSIKDLVDGDGITVGVRFIEKVLIRINEITV</sequence>
<dbReference type="PANTHER" id="PTHR37542:SF1">
    <property type="entry name" value="PRION-INHIBITION AND PROPAGATION HELO DOMAIN-CONTAINING PROTEIN"/>
    <property type="match status" value="1"/>
</dbReference>
<evidence type="ECO:0000313" key="1">
    <source>
        <dbReference type="EMBL" id="PMD39504.1"/>
    </source>
</evidence>